<organism evidence="1 2">
    <name type="scientific">Neolewinella xylanilytica</name>
    <dbReference type="NCBI Taxonomy" id="1514080"/>
    <lineage>
        <taxon>Bacteria</taxon>
        <taxon>Pseudomonadati</taxon>
        <taxon>Bacteroidota</taxon>
        <taxon>Saprospiria</taxon>
        <taxon>Saprospirales</taxon>
        <taxon>Lewinellaceae</taxon>
        <taxon>Neolewinella</taxon>
    </lineage>
</organism>
<dbReference type="Pfam" id="PF05635">
    <property type="entry name" value="23S_rRNA_IVP"/>
    <property type="match status" value="1"/>
</dbReference>
<evidence type="ECO:0000313" key="1">
    <source>
        <dbReference type="EMBL" id="PPK87819.1"/>
    </source>
</evidence>
<dbReference type="PANTHER" id="PTHR38471:SF2">
    <property type="entry name" value="FOUR HELIX BUNDLE PROTEIN"/>
    <property type="match status" value="1"/>
</dbReference>
<proteinExistence type="predicted"/>
<dbReference type="RefSeq" id="WP_104418401.1">
    <property type="nucleotide sequence ID" value="NZ_PTJC01000005.1"/>
</dbReference>
<dbReference type="AlphaFoldDB" id="A0A2S6I8L4"/>
<dbReference type="SUPFAM" id="SSF158446">
    <property type="entry name" value="IVS-encoded protein-like"/>
    <property type="match status" value="1"/>
</dbReference>
<gene>
    <name evidence="1" type="ORF">CLV84_0772</name>
</gene>
<evidence type="ECO:0000313" key="2">
    <source>
        <dbReference type="Proteomes" id="UP000237662"/>
    </source>
</evidence>
<dbReference type="PANTHER" id="PTHR38471">
    <property type="entry name" value="FOUR HELIX BUNDLE PROTEIN"/>
    <property type="match status" value="1"/>
</dbReference>
<dbReference type="Proteomes" id="UP000237662">
    <property type="component" value="Unassembled WGS sequence"/>
</dbReference>
<protein>
    <submittedName>
        <fullName evidence="1">Four helix bundle protein</fullName>
    </submittedName>
</protein>
<dbReference type="OrthoDB" id="9811959at2"/>
<comment type="caution">
    <text evidence="1">The sequence shown here is derived from an EMBL/GenBank/DDBJ whole genome shotgun (WGS) entry which is preliminary data.</text>
</comment>
<reference evidence="1 2" key="1">
    <citation type="submission" date="2018-02" db="EMBL/GenBank/DDBJ databases">
        <title>Genomic Encyclopedia of Archaeal and Bacterial Type Strains, Phase II (KMG-II): from individual species to whole genera.</title>
        <authorList>
            <person name="Goeker M."/>
        </authorList>
    </citation>
    <scope>NUCLEOTIDE SEQUENCE [LARGE SCALE GENOMIC DNA]</scope>
    <source>
        <strain evidence="1 2">DSM 29526</strain>
    </source>
</reference>
<dbReference type="InterPro" id="IPR012657">
    <property type="entry name" value="23S_rRNA-intervening_sequence"/>
</dbReference>
<accession>A0A2S6I8L4</accession>
<dbReference type="EMBL" id="PTJC01000005">
    <property type="protein sequence ID" value="PPK87819.1"/>
    <property type="molecule type" value="Genomic_DNA"/>
</dbReference>
<dbReference type="NCBIfam" id="TIGR02436">
    <property type="entry name" value="four helix bundle protein"/>
    <property type="match status" value="1"/>
</dbReference>
<keyword evidence="2" id="KW-1185">Reference proteome</keyword>
<name>A0A2S6I8L4_9BACT</name>
<sequence>MQSSKFRRWLGYQKALRLCRSIERLTYTFPRREERRLSDQIIRSSRSVCANLAEAYGRRAYPKHFTAKVTDCITENYETQVWLDIALDSQYLATAHYHSYILASEEVGKLLSYMLRNPGQFTLPPGQILKG</sequence>
<dbReference type="Gene3D" id="1.20.1440.60">
    <property type="entry name" value="23S rRNA-intervening sequence"/>
    <property type="match status" value="1"/>
</dbReference>
<dbReference type="InterPro" id="IPR036583">
    <property type="entry name" value="23S_rRNA_IVS_sf"/>
</dbReference>